<protein>
    <submittedName>
        <fullName evidence="1">DUF2200 domain-containing protein</fullName>
    </submittedName>
</protein>
<dbReference type="Pfam" id="PF09966">
    <property type="entry name" value="DUF2200"/>
    <property type="match status" value="1"/>
</dbReference>
<evidence type="ECO:0000313" key="2">
    <source>
        <dbReference type="Proteomes" id="UP001138686"/>
    </source>
</evidence>
<reference evidence="1" key="1">
    <citation type="submission" date="2021-07" db="EMBL/GenBank/DDBJ databases">
        <title>Aureisphaera sp. CAU 1614 isolated from sea sediment.</title>
        <authorList>
            <person name="Kim W."/>
        </authorList>
    </citation>
    <scope>NUCLEOTIDE SEQUENCE</scope>
    <source>
        <strain evidence="1">CAU 1614</strain>
    </source>
</reference>
<dbReference type="AlphaFoldDB" id="A0A9X1FLQ7"/>
<evidence type="ECO:0000313" key="1">
    <source>
        <dbReference type="EMBL" id="MBW2936578.1"/>
    </source>
</evidence>
<keyword evidence="2" id="KW-1185">Reference proteome</keyword>
<dbReference type="EMBL" id="JAHWDP010000001">
    <property type="protein sequence ID" value="MBW2936578.1"/>
    <property type="molecule type" value="Genomic_DNA"/>
</dbReference>
<gene>
    <name evidence="1" type="ORF">KXJ69_00580</name>
</gene>
<dbReference type="RefSeq" id="WP_219050393.1">
    <property type="nucleotide sequence ID" value="NZ_JAHWDP010000001.1"/>
</dbReference>
<name>A0A9X1FLQ7_9FLAO</name>
<accession>A0A9X1FLQ7</accession>
<dbReference type="InterPro" id="IPR014580">
    <property type="entry name" value="UCP033199"/>
</dbReference>
<sequence>MQVTSEKNEQVAKLIFASIYPLYLDRLIKNGRTKEELDQVIKWFTGFNEDTLQTLIDEKVSFRTFFQKATIHPNAHLIKGVVCGYRIEEIEDEFELYKQCRQMEKLIDELAKGRKMDKILREVKK</sequence>
<comment type="caution">
    <text evidence="1">The sequence shown here is derived from an EMBL/GenBank/DDBJ whole genome shotgun (WGS) entry which is preliminary data.</text>
</comment>
<dbReference type="Proteomes" id="UP001138686">
    <property type="component" value="Unassembled WGS sequence"/>
</dbReference>
<proteinExistence type="predicted"/>
<organism evidence="1 2">
    <name type="scientific">Halomarinibacterium sedimenti</name>
    <dbReference type="NCBI Taxonomy" id="2857106"/>
    <lineage>
        <taxon>Bacteria</taxon>
        <taxon>Pseudomonadati</taxon>
        <taxon>Bacteroidota</taxon>
        <taxon>Flavobacteriia</taxon>
        <taxon>Flavobacteriales</taxon>
        <taxon>Flavobacteriaceae</taxon>
        <taxon>Halomarinibacterium</taxon>
    </lineage>
</organism>